<name>A0A8S5VBH8_9CAUD</name>
<reference evidence="1" key="1">
    <citation type="journal article" date="2021" name="Proc. Natl. Acad. Sci. U.S.A.">
        <title>A Catalog of Tens of Thousands of Viruses from Human Metagenomes Reveals Hidden Associations with Chronic Diseases.</title>
        <authorList>
            <person name="Tisza M.J."/>
            <person name="Buck C.B."/>
        </authorList>
    </citation>
    <scope>NUCLEOTIDE SEQUENCE</scope>
    <source>
        <strain evidence="1">CtbEa13</strain>
    </source>
</reference>
<organism evidence="1">
    <name type="scientific">Myoviridae sp. ctbEa13</name>
    <dbReference type="NCBI Taxonomy" id="2825136"/>
    <lineage>
        <taxon>Viruses</taxon>
        <taxon>Duplodnaviria</taxon>
        <taxon>Heunggongvirae</taxon>
        <taxon>Uroviricota</taxon>
        <taxon>Caudoviricetes</taxon>
    </lineage>
</organism>
<protein>
    <submittedName>
        <fullName evidence="1">Uncharacterized protein</fullName>
    </submittedName>
</protein>
<evidence type="ECO:0000313" key="1">
    <source>
        <dbReference type="EMBL" id="DAG04062.1"/>
    </source>
</evidence>
<sequence>MNQSGVSDQQMLISRYHVLNNVDISSNLTL</sequence>
<dbReference type="EMBL" id="BK016237">
    <property type="protein sequence ID" value="DAG04062.1"/>
    <property type="molecule type" value="Genomic_DNA"/>
</dbReference>
<accession>A0A8S5VBH8</accession>
<proteinExistence type="predicted"/>